<dbReference type="PANTHER" id="PTHR43279">
    <property type="entry name" value="CATECHOL-2,3-DIOXYGENASE"/>
    <property type="match status" value="1"/>
</dbReference>
<dbReference type="EMBL" id="JAKLUA010000001">
    <property type="protein sequence ID" value="MCG2665474.1"/>
    <property type="molecule type" value="Genomic_DNA"/>
</dbReference>
<dbReference type="InterPro" id="IPR029068">
    <property type="entry name" value="Glyas_Bleomycin-R_OHBP_Dase"/>
</dbReference>
<dbReference type="InterPro" id="IPR037523">
    <property type="entry name" value="VOC_core"/>
</dbReference>
<gene>
    <name evidence="2" type="ORF">L6637_00835</name>
</gene>
<proteinExistence type="predicted"/>
<evidence type="ECO:0000259" key="1">
    <source>
        <dbReference type="PROSITE" id="PS51819"/>
    </source>
</evidence>
<organism evidence="2 3">
    <name type="scientific">Bradyrhizobium zhengyangense</name>
    <dbReference type="NCBI Taxonomy" id="2911009"/>
    <lineage>
        <taxon>Bacteria</taxon>
        <taxon>Pseudomonadati</taxon>
        <taxon>Pseudomonadota</taxon>
        <taxon>Alphaproteobacteria</taxon>
        <taxon>Hyphomicrobiales</taxon>
        <taxon>Nitrobacteraceae</taxon>
        <taxon>Bradyrhizobium</taxon>
    </lineage>
</organism>
<dbReference type="Proteomes" id="UP001139012">
    <property type="component" value="Unassembled WGS sequence"/>
</dbReference>
<feature type="domain" description="VOC" evidence="1">
    <location>
        <begin position="138"/>
        <end position="250"/>
    </location>
</feature>
<protein>
    <submittedName>
        <fullName evidence="2">VOC family protein</fullName>
    </submittedName>
</protein>
<name>A0ABS9LEM5_9BRAD</name>
<accession>A0ABS9LEM5</accession>
<comment type="caution">
    <text evidence="2">The sequence shown here is derived from an EMBL/GenBank/DDBJ whole genome shotgun (WGS) entry which is preliminary data.</text>
</comment>
<dbReference type="PROSITE" id="PS51819">
    <property type="entry name" value="VOC"/>
    <property type="match status" value="2"/>
</dbReference>
<sequence length="298" mass="32186">MPRFPVTALRSVDLGTPDLDRSMGFYCDVWGLSLVTRAAGVVYLRATGSDHHVLALYQSELPELGAVTFRVASVDDLASVAANAVAEGAQLIREPAPNDAPDGGVAMAIRAPEGGILRFVHGDISHAPEQLQSDRPERLAHVNLNSTDVDRSAAFYERALGFRLTDRSKAMAFVRCNSDHHAVVIADAKVNGLNHVAFLMPSLETVMRGSGRMIDAGFPIAWGVGRHGPGDNVFSYFIDPVGTVIEYTAEVLQVDDSYVVRGPDHWVWPPGRTDQWGIAPPKADHVKAAQLAVRYAAP</sequence>
<dbReference type="SUPFAM" id="SSF54593">
    <property type="entry name" value="Glyoxalase/Bleomycin resistance protein/Dihydroxybiphenyl dioxygenase"/>
    <property type="match status" value="1"/>
</dbReference>
<keyword evidence="3" id="KW-1185">Reference proteome</keyword>
<evidence type="ECO:0000313" key="2">
    <source>
        <dbReference type="EMBL" id="MCG2665474.1"/>
    </source>
</evidence>
<reference evidence="2" key="1">
    <citation type="submission" date="2022-01" db="EMBL/GenBank/DDBJ databases">
        <title>Genome sequnece data of strain Bradyrhizobium sp. nov.</title>
        <authorList>
            <person name="Zhang J."/>
        </authorList>
    </citation>
    <scope>NUCLEOTIDE SEQUENCE</scope>
    <source>
        <strain evidence="2">WYCCWR 12774</strain>
    </source>
</reference>
<evidence type="ECO:0000313" key="3">
    <source>
        <dbReference type="Proteomes" id="UP001139012"/>
    </source>
</evidence>
<dbReference type="InterPro" id="IPR004360">
    <property type="entry name" value="Glyas_Fos-R_dOase_dom"/>
</dbReference>
<dbReference type="Pfam" id="PF00903">
    <property type="entry name" value="Glyoxalase"/>
    <property type="match status" value="2"/>
</dbReference>
<dbReference type="PANTHER" id="PTHR43279:SF1">
    <property type="entry name" value="CATECHOL-2,3-DIOXYGENASE"/>
    <property type="match status" value="1"/>
</dbReference>
<feature type="domain" description="VOC" evidence="1">
    <location>
        <begin position="8"/>
        <end position="122"/>
    </location>
</feature>
<dbReference type="Gene3D" id="3.10.180.10">
    <property type="entry name" value="2,3-Dihydroxybiphenyl 1,2-Dioxygenase, domain 1"/>
    <property type="match status" value="2"/>
</dbReference>
<dbReference type="RefSeq" id="WP_237862117.1">
    <property type="nucleotide sequence ID" value="NZ_JAKLTZ010000003.1"/>
</dbReference>